<name>A0A4U9RXD0_HATHI</name>
<evidence type="ECO:0000313" key="3">
    <source>
        <dbReference type="Proteomes" id="UP000308489"/>
    </source>
</evidence>
<evidence type="ECO:0000313" key="2">
    <source>
        <dbReference type="EMBL" id="VTQ96528.1"/>
    </source>
</evidence>
<feature type="transmembrane region" description="Helical" evidence="1">
    <location>
        <begin position="12"/>
        <end position="28"/>
    </location>
</feature>
<keyword evidence="1" id="KW-0472">Membrane</keyword>
<dbReference type="AlphaFoldDB" id="A0A4U9RXD0"/>
<sequence>MVKKLWRNGGSIETFLILFLALLVMVISGGGKEVSFSGILILPIPIALFYIKFGLKNSCYFLFFASILNYILYGPLNVVSSILLTGVIGVILGYCINKEKSSINTVKLVTVVSMICIIVNFIIYIKSRDIMIKSYIDSIINIFRQRIDEAMLAYKSLGIDSTKLNNLSDLKDIIDAKSIISSIPIMSIVYVFGFTTINYLIIQRMLKNSSIKGIKRVGFRRFYVTNLIGAFLIGIASIGIILESKEIGVGEYIGIWSISLMQFILILNGMAATTYFLVEKMKKTKKFTFILLIIILFLRYEQILASIGLLEMLFNFRGLDPYSLRKNKMGA</sequence>
<feature type="transmembrane region" description="Helical" evidence="1">
    <location>
        <begin position="34"/>
        <end position="51"/>
    </location>
</feature>
<proteinExistence type="predicted"/>
<feature type="transmembrane region" description="Helical" evidence="1">
    <location>
        <begin position="179"/>
        <end position="201"/>
    </location>
</feature>
<dbReference type="KEGG" id="hhw:NCTC503_02738"/>
<feature type="transmembrane region" description="Helical" evidence="1">
    <location>
        <begin position="289"/>
        <end position="314"/>
    </location>
</feature>
<keyword evidence="3" id="KW-1185">Reference proteome</keyword>
<protein>
    <submittedName>
        <fullName evidence="2">Membrane protein</fullName>
    </submittedName>
</protein>
<dbReference type="RefSeq" id="WP_171012071.1">
    <property type="nucleotide sequence ID" value="NZ_CBCRUQ010000007.1"/>
</dbReference>
<feature type="transmembrane region" description="Helical" evidence="1">
    <location>
        <begin position="254"/>
        <end position="277"/>
    </location>
</feature>
<gene>
    <name evidence="2" type="ORF">NCTC503_02738</name>
</gene>
<evidence type="ECO:0000256" key="1">
    <source>
        <dbReference type="SAM" id="Phobius"/>
    </source>
</evidence>
<dbReference type="InterPro" id="IPR018710">
    <property type="entry name" value="DUF2232"/>
</dbReference>
<organism evidence="2 3">
    <name type="scientific">Hathewaya histolytica</name>
    <name type="common">Clostridium histolyticum</name>
    <dbReference type="NCBI Taxonomy" id="1498"/>
    <lineage>
        <taxon>Bacteria</taxon>
        <taxon>Bacillati</taxon>
        <taxon>Bacillota</taxon>
        <taxon>Clostridia</taxon>
        <taxon>Eubacteriales</taxon>
        <taxon>Clostridiaceae</taxon>
        <taxon>Hathewaya</taxon>
    </lineage>
</organism>
<dbReference type="EMBL" id="LR590481">
    <property type="protein sequence ID" value="VTQ96528.1"/>
    <property type="molecule type" value="Genomic_DNA"/>
</dbReference>
<accession>A0A4U9RXD0</accession>
<feature type="transmembrane region" description="Helical" evidence="1">
    <location>
        <begin position="108"/>
        <end position="125"/>
    </location>
</feature>
<dbReference type="PANTHER" id="PTHR41324:SF1">
    <property type="entry name" value="DUF2232 DOMAIN-CONTAINING PROTEIN"/>
    <property type="match status" value="1"/>
</dbReference>
<keyword evidence="1" id="KW-0812">Transmembrane</keyword>
<reference evidence="2 3" key="1">
    <citation type="submission" date="2019-05" db="EMBL/GenBank/DDBJ databases">
        <authorList>
            <consortium name="Pathogen Informatics"/>
        </authorList>
    </citation>
    <scope>NUCLEOTIDE SEQUENCE [LARGE SCALE GENOMIC DNA]</scope>
    <source>
        <strain evidence="2 3">NCTC503</strain>
    </source>
</reference>
<dbReference type="PANTHER" id="PTHR41324">
    <property type="entry name" value="MEMBRANE PROTEIN-RELATED"/>
    <property type="match status" value="1"/>
</dbReference>
<feature type="transmembrane region" description="Helical" evidence="1">
    <location>
        <begin position="79"/>
        <end position="96"/>
    </location>
</feature>
<dbReference type="Pfam" id="PF09991">
    <property type="entry name" value="DUF2232"/>
    <property type="match status" value="1"/>
</dbReference>
<dbReference type="Proteomes" id="UP000308489">
    <property type="component" value="Chromosome 1"/>
</dbReference>
<feature type="transmembrane region" description="Helical" evidence="1">
    <location>
        <begin position="222"/>
        <end position="242"/>
    </location>
</feature>
<keyword evidence="1" id="KW-1133">Transmembrane helix</keyword>